<evidence type="ECO:0000313" key="2">
    <source>
        <dbReference type="EMBL" id="CAG2225061.1"/>
    </source>
</evidence>
<dbReference type="Pfam" id="PF00078">
    <property type="entry name" value="RVT_1"/>
    <property type="match status" value="1"/>
</dbReference>
<accession>A0A8S3STM4</accession>
<evidence type="ECO:0000313" key="3">
    <source>
        <dbReference type="Proteomes" id="UP000683360"/>
    </source>
</evidence>
<dbReference type="OrthoDB" id="10014409at2759"/>
<gene>
    <name evidence="2" type="ORF">MEDL_38226</name>
</gene>
<dbReference type="InterPro" id="IPR000477">
    <property type="entry name" value="RT_dom"/>
</dbReference>
<proteinExistence type="predicted"/>
<name>A0A8S3STM4_MYTED</name>
<comment type="caution">
    <text evidence="2">The sequence shown here is derived from an EMBL/GenBank/DDBJ whole genome shotgun (WGS) entry which is preliminary data.</text>
</comment>
<feature type="domain" description="Reverse transcriptase" evidence="1">
    <location>
        <begin position="212"/>
        <end position="317"/>
    </location>
</feature>
<protein>
    <recommendedName>
        <fullName evidence="1">Reverse transcriptase domain-containing protein</fullName>
    </recommendedName>
</protein>
<dbReference type="EMBL" id="CAJPWZ010001833">
    <property type="protein sequence ID" value="CAG2225061.1"/>
    <property type="molecule type" value="Genomic_DNA"/>
</dbReference>
<dbReference type="AlphaFoldDB" id="A0A8S3STM4"/>
<evidence type="ECO:0000259" key="1">
    <source>
        <dbReference type="Pfam" id="PF00078"/>
    </source>
</evidence>
<organism evidence="2 3">
    <name type="scientific">Mytilus edulis</name>
    <name type="common">Blue mussel</name>
    <dbReference type="NCBI Taxonomy" id="6550"/>
    <lineage>
        <taxon>Eukaryota</taxon>
        <taxon>Metazoa</taxon>
        <taxon>Spiralia</taxon>
        <taxon>Lophotrochozoa</taxon>
        <taxon>Mollusca</taxon>
        <taxon>Bivalvia</taxon>
        <taxon>Autobranchia</taxon>
        <taxon>Pteriomorphia</taxon>
        <taxon>Mytilida</taxon>
        <taxon>Mytiloidea</taxon>
        <taxon>Mytilidae</taxon>
        <taxon>Mytilinae</taxon>
        <taxon>Mytilus</taxon>
    </lineage>
</organism>
<keyword evidence="3" id="KW-1185">Reference proteome</keyword>
<sequence>MRKYYAQWVKQGKIKDPENNIYQQRLRTKKEFRRQVRIENAKVKDTEKQRIMETRTKDTKLFHQLVKINRKNRGNAIMDLHVGDICMSGEQNVMEGFKQHFRNLATPEESTVLENRQYHQQVEYEIGLITEMVKDKNIPPATLEELQKAIKSINKGKSADIYGITVEHILHAGKNLEMLLLNLINIIFKEGKVPDMLKEGLLTPVFKNKGEKNMATNYRGITVLPVLNKVIETIVKLRINPAVLITQNVTQRGFTAGSGPANAALPVEEIYREAKDNNQEYELVLLDAKSAFDVVIHSHLMKRLYHAGIDDKHWTIIQKVGKISKKMLKQLMSLPNNTPDPAIHILTGILPVEEQIHLKVMTLFINVCTQPNESLDKQLARRQLCIKSINSNSWFIQVKTIMLKYDLGNASEWLDIQMKKDELLNKAKKCINAYWIERTTSLAKLYTGLRYLNSDIFMPGKIHPILRINHQSPRDSKRVPTKIKLLTGTYILQPLRYKIYKEGTEDHCIACECKEETLENLLIECEAWNYLRDPILQTIKNLLTTNGNVRVEDLTCEMTIQVLMDITKIQKIYRITSDLISQIEFQSRRLVFLIHNARYQLVMKDQAKKKAA</sequence>
<reference evidence="2" key="1">
    <citation type="submission" date="2021-03" db="EMBL/GenBank/DDBJ databases">
        <authorList>
            <person name="Bekaert M."/>
        </authorList>
    </citation>
    <scope>NUCLEOTIDE SEQUENCE</scope>
</reference>
<dbReference type="PANTHER" id="PTHR19446">
    <property type="entry name" value="REVERSE TRANSCRIPTASES"/>
    <property type="match status" value="1"/>
</dbReference>
<dbReference type="Proteomes" id="UP000683360">
    <property type="component" value="Unassembled WGS sequence"/>
</dbReference>